<dbReference type="InterPro" id="IPR007146">
    <property type="entry name" value="Sas10/Utp3/C1D"/>
</dbReference>
<keyword evidence="6 7" id="KW-0539">Nucleus</keyword>
<dbReference type="GO" id="GO:0005730">
    <property type="term" value="C:nucleolus"/>
    <property type="evidence" value="ECO:0007669"/>
    <property type="project" value="UniProtKB-SubCell"/>
</dbReference>
<evidence type="ECO:0000256" key="2">
    <source>
        <dbReference type="ARBA" id="ARBA00009154"/>
    </source>
</evidence>
<feature type="non-terminal residue" evidence="9">
    <location>
        <position position="196"/>
    </location>
</feature>
<dbReference type="InterPro" id="IPR011082">
    <property type="entry name" value="Exosome-assoc_fac/DNA_repair"/>
</dbReference>
<dbReference type="GO" id="GO:0005737">
    <property type="term" value="C:cytoplasm"/>
    <property type="evidence" value="ECO:0007669"/>
    <property type="project" value="UniProtKB-SubCell"/>
</dbReference>
<proteinExistence type="inferred from homology"/>
<dbReference type="OrthoDB" id="1421013at2759"/>
<dbReference type="PANTHER" id="PTHR15341:SF3">
    <property type="entry name" value="NUCLEAR NUCLEIC ACID-BINDING PROTEIN C1D"/>
    <property type="match status" value="1"/>
</dbReference>
<evidence type="ECO:0000256" key="1">
    <source>
        <dbReference type="ARBA" id="ARBA00004123"/>
    </source>
</evidence>
<evidence type="ECO:0000313" key="9">
    <source>
        <dbReference type="EMBL" id="CAH1790895.1"/>
    </source>
</evidence>
<evidence type="ECO:0000256" key="5">
    <source>
        <dbReference type="ARBA" id="ARBA00022884"/>
    </source>
</evidence>
<feature type="compositionally biased region" description="Basic residues" evidence="8">
    <location>
        <begin position="154"/>
        <end position="163"/>
    </location>
</feature>
<keyword evidence="5 7" id="KW-0694">RNA-binding</keyword>
<comment type="caution">
    <text evidence="9">The sequence shown here is derived from an EMBL/GenBank/DDBJ whole genome shotgun (WGS) entry which is preliminary data.</text>
</comment>
<dbReference type="EMBL" id="CAIIXF020000008">
    <property type="protein sequence ID" value="CAH1790895.1"/>
    <property type="molecule type" value="Genomic_DNA"/>
</dbReference>
<evidence type="ECO:0000313" key="10">
    <source>
        <dbReference type="Proteomes" id="UP000749559"/>
    </source>
</evidence>
<dbReference type="AlphaFoldDB" id="A0A8J1U813"/>
<keyword evidence="4 7" id="KW-0698">rRNA processing</keyword>
<keyword evidence="7" id="KW-0238">DNA-binding</keyword>
<feature type="compositionally biased region" description="Polar residues" evidence="8">
    <location>
        <begin position="143"/>
        <end position="153"/>
    </location>
</feature>
<feature type="region of interest" description="Disordered" evidence="8">
    <location>
        <begin position="130"/>
        <end position="196"/>
    </location>
</feature>
<feature type="compositionally biased region" description="Basic residues" evidence="8">
    <location>
        <begin position="186"/>
        <end position="196"/>
    </location>
</feature>
<sequence length="196" mass="22206">PGDFKMDALDENVDEFPSEIQDRLTSFHDSLNKVEATLNTLISRPLNEIQSELSALDSAKLDLTAAYSINALFWMYLNTLGVNPKEHGIKRELDRVKAYMVRVKEVTDKLNAPKIDAPAAKRFVKSALWQAAHKQAEQKEEPSTSNTPDGSQTKRQKVTHTHFKNTATNDTTNTRDTYKDSSNRDKKSKKKGKKNR</sequence>
<dbReference type="GO" id="GO:0010468">
    <property type="term" value="P:regulation of gene expression"/>
    <property type="evidence" value="ECO:0007669"/>
    <property type="project" value="TreeGrafter"/>
</dbReference>
<organism evidence="9 10">
    <name type="scientific">Owenia fusiformis</name>
    <name type="common">Polychaete worm</name>
    <dbReference type="NCBI Taxonomy" id="6347"/>
    <lineage>
        <taxon>Eukaryota</taxon>
        <taxon>Metazoa</taxon>
        <taxon>Spiralia</taxon>
        <taxon>Lophotrochozoa</taxon>
        <taxon>Annelida</taxon>
        <taxon>Polychaeta</taxon>
        <taxon>Sedentaria</taxon>
        <taxon>Canalipalpata</taxon>
        <taxon>Sabellida</taxon>
        <taxon>Oweniida</taxon>
        <taxon>Oweniidae</taxon>
        <taxon>Owenia</taxon>
    </lineage>
</organism>
<keyword evidence="10" id="KW-1185">Reference proteome</keyword>
<dbReference type="PANTHER" id="PTHR15341">
    <property type="entry name" value="SUN-COR STEROID HORMONE RECEPTOR CO-REPRESSOR"/>
    <property type="match status" value="1"/>
</dbReference>
<feature type="compositionally biased region" description="Low complexity" evidence="8">
    <location>
        <begin position="165"/>
        <end position="175"/>
    </location>
</feature>
<evidence type="ECO:0000256" key="3">
    <source>
        <dbReference type="ARBA" id="ARBA00015212"/>
    </source>
</evidence>
<dbReference type="GO" id="GO:0003677">
    <property type="term" value="F:DNA binding"/>
    <property type="evidence" value="ECO:0007669"/>
    <property type="project" value="UniProtKB-KW"/>
</dbReference>
<dbReference type="GO" id="GO:0000178">
    <property type="term" value="C:exosome (RNase complex)"/>
    <property type="evidence" value="ECO:0007669"/>
    <property type="project" value="TreeGrafter"/>
</dbReference>
<evidence type="ECO:0000256" key="8">
    <source>
        <dbReference type="SAM" id="MobiDB-lite"/>
    </source>
</evidence>
<dbReference type="Pfam" id="PF04000">
    <property type="entry name" value="Sas10_Utp3"/>
    <property type="match status" value="1"/>
</dbReference>
<protein>
    <recommendedName>
        <fullName evidence="3 7">Nuclear nucleic acid-binding protein C1D</fullName>
    </recommendedName>
</protein>
<comment type="subcellular location">
    <subcellularLocation>
        <location evidence="7">Cytoplasm</location>
    </subcellularLocation>
    <subcellularLocation>
        <location evidence="7">Nucleus</location>
        <location evidence="7">Nucleolus</location>
    </subcellularLocation>
    <subcellularLocation>
        <location evidence="1 7">Nucleus</location>
    </subcellularLocation>
</comment>
<comment type="function">
    <text evidence="7">Plays a role in the recruitment of the exosome to pre-rRNA to mediate the 3'-5' end processing of the 5.8S rRNA.</text>
</comment>
<dbReference type="GO" id="GO:0003723">
    <property type="term" value="F:RNA binding"/>
    <property type="evidence" value="ECO:0007669"/>
    <property type="project" value="UniProtKB-UniRule"/>
</dbReference>
<name>A0A8J1U813_OWEFU</name>
<dbReference type="Proteomes" id="UP000749559">
    <property type="component" value="Unassembled WGS sequence"/>
</dbReference>
<accession>A0A8J1U813</accession>
<gene>
    <name evidence="9" type="ORF">OFUS_LOCUS16050</name>
</gene>
<comment type="subunit">
    <text evidence="7">Monomer and homodimer.</text>
</comment>
<evidence type="ECO:0000256" key="6">
    <source>
        <dbReference type="ARBA" id="ARBA00023242"/>
    </source>
</evidence>
<evidence type="ECO:0000256" key="4">
    <source>
        <dbReference type="ARBA" id="ARBA00022552"/>
    </source>
</evidence>
<comment type="similarity">
    <text evidence="2 7">Belongs to the C1D family.</text>
</comment>
<keyword evidence="7" id="KW-0963">Cytoplasm</keyword>
<dbReference type="GO" id="GO:0000460">
    <property type="term" value="P:maturation of 5.8S rRNA"/>
    <property type="evidence" value="ECO:0007669"/>
    <property type="project" value="TreeGrafter"/>
</dbReference>
<feature type="compositionally biased region" description="Basic and acidic residues" evidence="8">
    <location>
        <begin position="176"/>
        <end position="185"/>
    </location>
</feature>
<evidence type="ECO:0000256" key="7">
    <source>
        <dbReference type="RuleBase" id="RU368003"/>
    </source>
</evidence>
<reference evidence="9" key="1">
    <citation type="submission" date="2022-03" db="EMBL/GenBank/DDBJ databases">
        <authorList>
            <person name="Martin C."/>
        </authorList>
    </citation>
    <scope>NUCLEOTIDE SEQUENCE</scope>
</reference>